<evidence type="ECO:0000313" key="2">
    <source>
        <dbReference type="Proteomes" id="UP000219193"/>
    </source>
</evidence>
<evidence type="ECO:0000313" key="1">
    <source>
        <dbReference type="EMBL" id="SOC79207.1"/>
    </source>
</evidence>
<keyword evidence="2" id="KW-1185">Reference proteome</keyword>
<dbReference type="RefSeq" id="WP_097054964.1">
    <property type="nucleotide sequence ID" value="NZ_OCMF01000001.1"/>
</dbReference>
<gene>
    <name evidence="1" type="ORF">SAMN06296241_0727</name>
</gene>
<dbReference type="AlphaFoldDB" id="A0A285X1J2"/>
<dbReference type="EMBL" id="OCMF01000001">
    <property type="protein sequence ID" value="SOC79207.1"/>
    <property type="molecule type" value="Genomic_DNA"/>
</dbReference>
<proteinExistence type="predicted"/>
<accession>A0A285X1J2</accession>
<reference evidence="2" key="1">
    <citation type="submission" date="2017-09" db="EMBL/GenBank/DDBJ databases">
        <authorList>
            <person name="Varghese N."/>
            <person name="Submissions S."/>
        </authorList>
    </citation>
    <scope>NUCLEOTIDE SEQUENCE [LARGE SCALE GENOMIC DNA]</scope>
    <source>
        <strain evidence="2">CGMCC 1.12641</strain>
    </source>
</reference>
<organism evidence="1 2">
    <name type="scientific">Salinimicrobium sediminis</name>
    <dbReference type="NCBI Taxonomy" id="1343891"/>
    <lineage>
        <taxon>Bacteria</taxon>
        <taxon>Pseudomonadati</taxon>
        <taxon>Bacteroidota</taxon>
        <taxon>Flavobacteriia</taxon>
        <taxon>Flavobacteriales</taxon>
        <taxon>Flavobacteriaceae</taxon>
        <taxon>Salinimicrobium</taxon>
    </lineage>
</organism>
<dbReference type="Proteomes" id="UP000219193">
    <property type="component" value="Unassembled WGS sequence"/>
</dbReference>
<protein>
    <submittedName>
        <fullName evidence="1">Uncharacterized protein</fullName>
    </submittedName>
</protein>
<name>A0A285X1J2_9FLAO</name>
<sequence>MKKKFFFVIIFLPVLAFGQERSLTKNTFQSETELQNHPLLRISADSERNMETILVDDRNFSKSLINFNFVKSYNLSFTEKNTRLFKFIEEKKSVEGSLELEPLLELKWQFLRLN</sequence>